<comment type="subcellular location">
    <subcellularLocation>
        <location evidence="2">Cytoplasm</location>
    </subcellularLocation>
    <subcellularLocation>
        <location evidence="1">Nucleus</location>
    </subcellularLocation>
</comment>
<dbReference type="InterPro" id="IPR033877">
    <property type="entry name" value="Frm2/Hbn1"/>
</dbReference>
<evidence type="ECO:0000256" key="4">
    <source>
        <dbReference type="ARBA" id="ARBA00022490"/>
    </source>
</evidence>
<accession>A0A6A6A0I5</accession>
<protein>
    <submittedName>
        <fullName evidence="8">Nitroreductase</fullName>
    </submittedName>
</protein>
<dbReference type="InterPro" id="IPR000415">
    <property type="entry name" value="Nitroreductase-like"/>
</dbReference>
<evidence type="ECO:0000256" key="2">
    <source>
        <dbReference type="ARBA" id="ARBA00004496"/>
    </source>
</evidence>
<dbReference type="PANTHER" id="PTHR43035:SF1">
    <property type="entry name" value="FATTY ACID REPRESSION MUTANT PROTEIN 2-RELATED"/>
    <property type="match status" value="1"/>
</dbReference>
<evidence type="ECO:0000313" key="9">
    <source>
        <dbReference type="Proteomes" id="UP000799771"/>
    </source>
</evidence>
<evidence type="ECO:0000256" key="1">
    <source>
        <dbReference type="ARBA" id="ARBA00004123"/>
    </source>
</evidence>
<dbReference type="FunFam" id="3.40.109.10:FF:000001">
    <property type="entry name" value="Nitroreductase family"/>
    <property type="match status" value="1"/>
</dbReference>
<reference evidence="8" key="1">
    <citation type="journal article" date="2020" name="Stud. Mycol.">
        <title>101 Dothideomycetes genomes: a test case for predicting lifestyles and emergence of pathogens.</title>
        <authorList>
            <person name="Haridas S."/>
            <person name="Albert R."/>
            <person name="Binder M."/>
            <person name="Bloem J."/>
            <person name="Labutti K."/>
            <person name="Salamov A."/>
            <person name="Andreopoulos B."/>
            <person name="Baker S."/>
            <person name="Barry K."/>
            <person name="Bills G."/>
            <person name="Bluhm B."/>
            <person name="Cannon C."/>
            <person name="Castanera R."/>
            <person name="Culley D."/>
            <person name="Daum C."/>
            <person name="Ezra D."/>
            <person name="Gonzalez J."/>
            <person name="Henrissat B."/>
            <person name="Kuo A."/>
            <person name="Liang C."/>
            <person name="Lipzen A."/>
            <person name="Lutzoni F."/>
            <person name="Magnuson J."/>
            <person name="Mondo S."/>
            <person name="Nolan M."/>
            <person name="Ohm R."/>
            <person name="Pangilinan J."/>
            <person name="Park H.-J."/>
            <person name="Ramirez L."/>
            <person name="Alfaro M."/>
            <person name="Sun H."/>
            <person name="Tritt A."/>
            <person name="Yoshinaga Y."/>
            <person name="Zwiers L.-H."/>
            <person name="Turgeon B."/>
            <person name="Goodwin S."/>
            <person name="Spatafora J."/>
            <person name="Crous P."/>
            <person name="Grigoriev I."/>
        </authorList>
    </citation>
    <scope>NUCLEOTIDE SEQUENCE</scope>
    <source>
        <strain evidence="8">CBS 119687</strain>
    </source>
</reference>
<proteinExistence type="inferred from homology"/>
<dbReference type="GO" id="GO:0016491">
    <property type="term" value="F:oxidoreductase activity"/>
    <property type="evidence" value="ECO:0007669"/>
    <property type="project" value="UniProtKB-KW"/>
</dbReference>
<name>A0A6A6A0I5_9PLEO</name>
<evidence type="ECO:0000256" key="3">
    <source>
        <dbReference type="ARBA" id="ARBA00007118"/>
    </source>
</evidence>
<dbReference type="CDD" id="cd02140">
    <property type="entry name" value="Frm2-like"/>
    <property type="match status" value="1"/>
</dbReference>
<dbReference type="PANTHER" id="PTHR43035">
    <property type="entry name" value="FATTY ACID REPRESSION MUTANT PROTEIN 2-RELATED"/>
    <property type="match status" value="1"/>
</dbReference>
<evidence type="ECO:0000313" key="8">
    <source>
        <dbReference type="EMBL" id="KAF2124208.1"/>
    </source>
</evidence>
<evidence type="ECO:0000259" key="7">
    <source>
        <dbReference type="Pfam" id="PF00881"/>
    </source>
</evidence>
<dbReference type="GO" id="GO:0005634">
    <property type="term" value="C:nucleus"/>
    <property type="evidence" value="ECO:0007669"/>
    <property type="project" value="UniProtKB-SubCell"/>
</dbReference>
<keyword evidence="4" id="KW-0963">Cytoplasm</keyword>
<dbReference type="GO" id="GO:0034599">
    <property type="term" value="P:cellular response to oxidative stress"/>
    <property type="evidence" value="ECO:0007669"/>
    <property type="project" value="InterPro"/>
</dbReference>
<keyword evidence="5" id="KW-0560">Oxidoreductase</keyword>
<dbReference type="SUPFAM" id="SSF55469">
    <property type="entry name" value="FMN-dependent nitroreductase-like"/>
    <property type="match status" value="1"/>
</dbReference>
<dbReference type="RefSeq" id="XP_033518601.1">
    <property type="nucleotide sequence ID" value="XM_033669180.1"/>
</dbReference>
<dbReference type="Gene3D" id="3.40.109.10">
    <property type="entry name" value="NADH Oxidase"/>
    <property type="match status" value="1"/>
</dbReference>
<feature type="domain" description="Nitroreductase" evidence="7">
    <location>
        <begin position="69"/>
        <end position="236"/>
    </location>
</feature>
<gene>
    <name evidence="8" type="ORF">P153DRAFT_371077</name>
</gene>
<evidence type="ECO:0000256" key="6">
    <source>
        <dbReference type="ARBA" id="ARBA00023242"/>
    </source>
</evidence>
<dbReference type="Proteomes" id="UP000799771">
    <property type="component" value="Unassembled WGS sequence"/>
</dbReference>
<comment type="similarity">
    <text evidence="3">Belongs to the nitroreductase family.</text>
</comment>
<dbReference type="GO" id="GO:0005737">
    <property type="term" value="C:cytoplasm"/>
    <property type="evidence" value="ECO:0007669"/>
    <property type="project" value="UniProtKB-SubCell"/>
</dbReference>
<dbReference type="Pfam" id="PF00881">
    <property type="entry name" value="Nitroreductase"/>
    <property type="match status" value="1"/>
</dbReference>
<dbReference type="EMBL" id="ML977520">
    <property type="protein sequence ID" value="KAF2124208.1"/>
    <property type="molecule type" value="Genomic_DNA"/>
</dbReference>
<keyword evidence="9" id="KW-1185">Reference proteome</keyword>
<dbReference type="OrthoDB" id="2138173at2759"/>
<organism evidence="8 9">
    <name type="scientific">Dothidotthia symphoricarpi CBS 119687</name>
    <dbReference type="NCBI Taxonomy" id="1392245"/>
    <lineage>
        <taxon>Eukaryota</taxon>
        <taxon>Fungi</taxon>
        <taxon>Dikarya</taxon>
        <taxon>Ascomycota</taxon>
        <taxon>Pezizomycotina</taxon>
        <taxon>Dothideomycetes</taxon>
        <taxon>Pleosporomycetidae</taxon>
        <taxon>Pleosporales</taxon>
        <taxon>Dothidotthiaceae</taxon>
        <taxon>Dothidotthia</taxon>
    </lineage>
</organism>
<dbReference type="InterPro" id="IPR029479">
    <property type="entry name" value="Nitroreductase"/>
</dbReference>
<dbReference type="AlphaFoldDB" id="A0A6A6A0I5"/>
<sequence>MAQSLKSGCQIARSALRGAGGFKSARLATTPSALRLPSSFSSTRSSTASSFSTTSATMSTQKSFVQAVEERRSHYQLNKEAPISDKQITELAEHAILYVPSAFNSQSTRLVILLNQDHEKLWDFILEVLKPLTPEDKFPKTEEKLAGFKAAYGTVLFYEDPAPVDKLKKDYPIYAHQFGDWSEHANAMHQFAVWTALHAEGFGANLQHYNPIIDQRVAQEWSVPVEWQLRGQMVFGGRSSEPGKKEFEPVQGKRLFVHGAKQ</sequence>
<dbReference type="GeneID" id="54409612"/>
<evidence type="ECO:0000256" key="5">
    <source>
        <dbReference type="ARBA" id="ARBA00023002"/>
    </source>
</evidence>
<keyword evidence="6" id="KW-0539">Nucleus</keyword>